<dbReference type="RefSeq" id="WP_311350924.1">
    <property type="nucleotide sequence ID" value="NZ_JAVRHR010000002.1"/>
</dbReference>
<keyword evidence="2" id="KW-0560">Oxidoreductase</keyword>
<proteinExistence type="inferred from homology"/>
<evidence type="ECO:0000313" key="3">
    <source>
        <dbReference type="EMBL" id="MDT0607331.1"/>
    </source>
</evidence>
<sequence>MNKNILLIGGSHGVGFEMAKALHNNNTVYIASRTNEKLYNLDVNYIPFDATTDTLDESQLPDEIHGFAYCPGSINLKPLKMLSLDIFKDEMELNFFSLVRVVKTIMPRMTEGSSMVFFSTVAVGIGMPFHTSVASAKGAIEGFSKSLAAEFAPKIRVNCIAPSLVDTPLAKRLLSNDKKKGMMSERHPLKRVGNAEDISNIAVFLLSEKSSWMTGQIVGLDGGMSTLNVS</sequence>
<protein>
    <submittedName>
        <fullName evidence="3">SDR family oxidoreductase</fullName>
    </submittedName>
</protein>
<dbReference type="SUPFAM" id="SSF51735">
    <property type="entry name" value="NAD(P)-binding Rossmann-fold domains"/>
    <property type="match status" value="1"/>
</dbReference>
<keyword evidence="4" id="KW-1185">Reference proteome</keyword>
<name>A0ABU3AAX3_9FLAO</name>
<evidence type="ECO:0000256" key="2">
    <source>
        <dbReference type="ARBA" id="ARBA00023002"/>
    </source>
</evidence>
<accession>A0ABU3AAX3</accession>
<comment type="caution">
    <text evidence="3">The sequence shown here is derived from an EMBL/GenBank/DDBJ whole genome shotgun (WGS) entry which is preliminary data.</text>
</comment>
<dbReference type="InterPro" id="IPR036291">
    <property type="entry name" value="NAD(P)-bd_dom_sf"/>
</dbReference>
<dbReference type="Pfam" id="PF13561">
    <property type="entry name" value="adh_short_C2"/>
    <property type="match status" value="1"/>
</dbReference>
<dbReference type="InterPro" id="IPR002347">
    <property type="entry name" value="SDR_fam"/>
</dbReference>
<dbReference type="PRINTS" id="PR00081">
    <property type="entry name" value="GDHRDH"/>
</dbReference>
<dbReference type="PANTHER" id="PTHR43477:SF1">
    <property type="entry name" value="DIHYDROANTICAPSIN 7-DEHYDROGENASE"/>
    <property type="match status" value="1"/>
</dbReference>
<organism evidence="3 4">
    <name type="scientific">Croceitalea rosinachiae</name>
    <dbReference type="NCBI Taxonomy" id="3075596"/>
    <lineage>
        <taxon>Bacteria</taxon>
        <taxon>Pseudomonadati</taxon>
        <taxon>Bacteroidota</taxon>
        <taxon>Flavobacteriia</taxon>
        <taxon>Flavobacteriales</taxon>
        <taxon>Flavobacteriaceae</taxon>
        <taxon>Croceitalea</taxon>
    </lineage>
</organism>
<evidence type="ECO:0000256" key="1">
    <source>
        <dbReference type="ARBA" id="ARBA00006484"/>
    </source>
</evidence>
<evidence type="ECO:0000313" key="4">
    <source>
        <dbReference type="Proteomes" id="UP001255246"/>
    </source>
</evidence>
<reference evidence="3 4" key="1">
    <citation type="submission" date="2023-09" db="EMBL/GenBank/DDBJ databases">
        <authorList>
            <person name="Rey-Velasco X."/>
        </authorList>
    </citation>
    <scope>NUCLEOTIDE SEQUENCE [LARGE SCALE GENOMIC DNA]</scope>
    <source>
        <strain evidence="3 4">F388</strain>
    </source>
</reference>
<gene>
    <name evidence="3" type="ORF">RM706_09835</name>
</gene>
<dbReference type="Proteomes" id="UP001255246">
    <property type="component" value="Unassembled WGS sequence"/>
</dbReference>
<dbReference type="CDD" id="cd05233">
    <property type="entry name" value="SDR_c"/>
    <property type="match status" value="1"/>
</dbReference>
<dbReference type="Gene3D" id="3.40.50.720">
    <property type="entry name" value="NAD(P)-binding Rossmann-like Domain"/>
    <property type="match status" value="1"/>
</dbReference>
<dbReference type="InterPro" id="IPR051122">
    <property type="entry name" value="SDR_DHRS6-like"/>
</dbReference>
<dbReference type="PANTHER" id="PTHR43477">
    <property type="entry name" value="DIHYDROANTICAPSIN 7-DEHYDROGENASE"/>
    <property type="match status" value="1"/>
</dbReference>
<comment type="similarity">
    <text evidence="1">Belongs to the short-chain dehydrogenases/reductases (SDR) family.</text>
</comment>
<dbReference type="EMBL" id="JAVRHR010000002">
    <property type="protein sequence ID" value="MDT0607331.1"/>
    <property type="molecule type" value="Genomic_DNA"/>
</dbReference>